<gene>
    <name evidence="2" type="ORF">GS18_0201475</name>
</gene>
<name>A0A084H263_METID</name>
<keyword evidence="1" id="KW-0175">Coiled coil</keyword>
<dbReference type="EMBL" id="JNVC02000001">
    <property type="protein sequence ID" value="KEZ53675.1"/>
    <property type="molecule type" value="Genomic_DNA"/>
</dbReference>
<dbReference type="RefSeq" id="WP_029565280.1">
    <property type="nucleotide sequence ID" value="NZ_JNVC02000001.1"/>
</dbReference>
<evidence type="ECO:0000313" key="3">
    <source>
        <dbReference type="Proteomes" id="UP000028549"/>
    </source>
</evidence>
<evidence type="ECO:0000256" key="1">
    <source>
        <dbReference type="SAM" id="Coils"/>
    </source>
</evidence>
<dbReference type="Proteomes" id="UP000028549">
    <property type="component" value="Unassembled WGS sequence"/>
</dbReference>
<reference evidence="2 3" key="1">
    <citation type="journal article" date="2005" name="Int. J. Syst. Evol. Microbiol.">
        <title>Bacillus cibi sp. nov., isolated from jeotgal, a traditional Korean fermented seafood.</title>
        <authorList>
            <person name="Yoon J.H."/>
            <person name="Lee C.H."/>
            <person name="Oh T.K."/>
        </authorList>
    </citation>
    <scope>NUCLEOTIDE SEQUENCE [LARGE SCALE GENOMIC DNA]</scope>
    <source>
        <strain evidence="2 3">DSM 16189</strain>
    </source>
</reference>
<keyword evidence="3" id="KW-1185">Reference proteome</keyword>
<comment type="caution">
    <text evidence="2">The sequence shown here is derived from an EMBL/GenBank/DDBJ whole genome shotgun (WGS) entry which is preliminary data.</text>
</comment>
<evidence type="ECO:0000313" key="2">
    <source>
        <dbReference type="EMBL" id="KEZ53675.1"/>
    </source>
</evidence>
<proteinExistence type="predicted"/>
<feature type="coiled-coil region" evidence="1">
    <location>
        <begin position="33"/>
        <end position="60"/>
    </location>
</feature>
<organism evidence="2 3">
    <name type="scientific">Metabacillus indicus</name>
    <name type="common">Bacillus indicus</name>
    <dbReference type="NCBI Taxonomy" id="246786"/>
    <lineage>
        <taxon>Bacteria</taxon>
        <taxon>Bacillati</taxon>
        <taxon>Bacillota</taxon>
        <taxon>Bacilli</taxon>
        <taxon>Bacillales</taxon>
        <taxon>Bacillaceae</taxon>
        <taxon>Metabacillus</taxon>
    </lineage>
</organism>
<protein>
    <submittedName>
        <fullName evidence="2">Uncharacterized protein</fullName>
    </submittedName>
</protein>
<dbReference type="OrthoDB" id="2446958at2"/>
<dbReference type="AlphaFoldDB" id="A0A084H263"/>
<sequence>MANKESILKMMDNELGKLIEHYEHLQVESKKKTVELVKRIEYLENENKQLSKNHKNEIGQEKIDYAFFVDTIDKLIVGSVYQLAEEWTESPTQVKSYLLMVICEKLIENKKIEILIYLLNLIVRNSSILTLNYDRTDEKFMALAEHILLEEISDNYQLNEQAVLGVLDIFSKLKGTEISKTRLLLFLKMEHTAVFDYIVLTQNKTLIKKYLKVLLMFDLMHELKSSLITIIDSQWYKLESRLNDKDFAFLLWYSYLFGFDEDLIDYSKISLKSFNKEIIELNLYFYLNDAIRINKEILALKIEEFRKTSIFNSNEKKLVIEKIKKSLTDKPNNETAAALEPKQKPEKAVVKRRPYNNKLYVIDEKNVNHFINKYKLKRTNVYLPLYKGLRDSIATGYTDKMAFASPDNSKVFLTRKEVKQIMNENGNLTPKVREYTDSVSRDEKKKKKEIKNAFEWPVTEIYQQKHDRQDSILNDKSALMVMGYKITGLTRQKRWEILQRAVPKLGLKKVAYTIASHIKLRKGQKNGRNKFSYSISEWEYDLSKLKSVYYKKDFNWPQT</sequence>
<accession>A0A084H263</accession>